<feature type="region of interest" description="Disordered" evidence="19">
    <location>
        <begin position="1211"/>
        <end position="1239"/>
    </location>
</feature>
<dbReference type="OrthoDB" id="9762493at2"/>
<feature type="domain" description="HPt" evidence="26">
    <location>
        <begin position="1269"/>
        <end position="1362"/>
    </location>
</feature>
<dbReference type="FunFam" id="3.30.565.10:FF:000010">
    <property type="entry name" value="Sensor histidine kinase RcsC"/>
    <property type="match status" value="1"/>
</dbReference>
<keyword evidence="11 20" id="KW-1133">Transmembrane helix</keyword>
<comment type="subcellular location">
    <subcellularLocation>
        <location evidence="2">Cell membrane</location>
        <topology evidence="2">Multi-pass membrane protein</topology>
    </subcellularLocation>
</comment>
<dbReference type="GO" id="GO:0000155">
    <property type="term" value="F:phosphorelay sensor kinase activity"/>
    <property type="evidence" value="ECO:0007669"/>
    <property type="project" value="InterPro"/>
</dbReference>
<dbReference type="Pfam" id="PF01627">
    <property type="entry name" value="Hpt"/>
    <property type="match status" value="1"/>
</dbReference>
<dbReference type="SMART" id="SM00448">
    <property type="entry name" value="REC"/>
    <property type="match status" value="2"/>
</dbReference>
<keyword evidence="6 27" id="KW-0808">Transferase</keyword>
<dbReference type="InterPro" id="IPR005467">
    <property type="entry name" value="His_kinase_dom"/>
</dbReference>
<dbReference type="NCBIfam" id="TIGR00229">
    <property type="entry name" value="sensory_box"/>
    <property type="match status" value="2"/>
</dbReference>
<name>A0A517PKB7_9PLAN</name>
<dbReference type="InterPro" id="IPR000700">
    <property type="entry name" value="PAS-assoc_C"/>
</dbReference>
<keyword evidence="9 27" id="KW-0418">Kinase</keyword>
<keyword evidence="18" id="KW-0175">Coiled coil</keyword>
<dbReference type="PRINTS" id="PR00344">
    <property type="entry name" value="BCTRLSENSOR"/>
</dbReference>
<evidence type="ECO:0000256" key="2">
    <source>
        <dbReference type="ARBA" id="ARBA00004651"/>
    </source>
</evidence>
<accession>A0A517PKB7</accession>
<evidence type="ECO:0000256" key="7">
    <source>
        <dbReference type="ARBA" id="ARBA00022692"/>
    </source>
</evidence>
<dbReference type="InterPro" id="IPR004358">
    <property type="entry name" value="Sig_transdc_His_kin-like_C"/>
</dbReference>
<sequence>MYASEQQIPVTPPDDQRSFTAEPPSFWRSLLLKNTLFVAIVVVLTAGILGHLAYIFARDILHDNIRVRLQLVVSDRAALFEGYVRQQLDRAALITSRTHLRELIQDFEQGTLDEDAFQSESKRILEDTISGSTSEFRDLWIVNPEGTVITATSDNYLNQTFADDPGFLKAKEHPQLDYPQKVDGKYVTYLMAPMKSEAGDLIGVLMVWLDVTPLERILTNRTGLQDTGALLVATREGDQVRYLLTPEDSTQRSVQLKEVPAMEKALNGESGSEVMHYSGDEVLVSYRPVDYQPNSDDAPWGMVAKIDLTEAYAPVTHLRQLLLGLQFGLVFFGMVVSFLVARRVTRPVLGLADTASKIARGNLDVRVPITSTDEVGMLGAAFNHMTAELAASRDQLEERIEQRTAELNASQKKLRRQTQILQSILDSMGDGVIVADQDGNSVFWNPAAEQIVGIGPQNVDPSKWSQIYGCYLADGVSMCPSEDLPLARAMRGESLDDSILFLKNPDIPDGTWISVTARPLKNDRGDLRGGVIVMHDITEAKATQEELESRDKKNRAILATTHEAFVGIDENSRICDWNEQAEATFGWTQQEVIGQSLVETIIPERYRLQHMQGIEKFLASGEGPVLNKRLELSALHQDGHEFPVELTITPVRQGDNFLFAAFVHDITEVKRAEEELKGAKEAAEAASQAKSAFLATMSHEIRTPMNAVIGMTELLLDTDLNPTQREYMTMVQESGESLLAVINDILDFSKIEAGRFDLEQAAFHLRENLGDTMKSLAVRAHHKRLELAFHLAPEVPDTIVGDRYRLRQIIVNLVGNAIKFTDEGEVVVDVNVESQSERDVLLHFVVRDTGIGIPKSKQKQIFQAFEQVDESMARRFSGTGLGLAIASRLINLMGGRIWVISEVDQGSAFHFTAHFELTQEEVPASEPLVKADLDGLRVLVVDDNLTNCQILEEMLSNWKMQPQTVTRGKDALEAMHARVRGGEPFDLVLVDANMPTMDGFSLAKAIKQDKELGSAVIMMITSSDRRGEISRCKKLGIAAHLIKPLKQSELFNSIAETLGINGVDHHSTRLKTAELGKRIPPLKILLAEDSIVNQKLALALLQPHGHEITVVTNGKEAVEQRKTAHFDLILMDVQMPEMDGLEATREIRDYEQTREEHIPIIAMTAHAMKGDRERCLEAGMDGYVSKPVRVRELYQMIEETLQMNAQLATVKNESTPEVSEQQADSIQMEHETTQGEESREELIMNPSEEQDSHDDVLNWEQAMEKAEIPAEALSELGQLFLQEAPKLLNEIRDAIQQGDATSLRRAAHTLKSSAAVFEAHHAADAALKLELLGKDEKLMEAREALPALEQEVDRLLPAVSAHIDSTALEGNK</sequence>
<evidence type="ECO:0000259" key="23">
    <source>
        <dbReference type="PROSITE" id="PS50112"/>
    </source>
</evidence>
<feature type="domain" description="Response regulatory" evidence="22">
    <location>
        <begin position="1083"/>
        <end position="1201"/>
    </location>
</feature>
<evidence type="ECO:0000256" key="18">
    <source>
        <dbReference type="SAM" id="Coils"/>
    </source>
</evidence>
<dbReference type="SUPFAM" id="SSF47226">
    <property type="entry name" value="Histidine-containing phosphotransfer domain, HPT domain"/>
    <property type="match status" value="1"/>
</dbReference>
<feature type="coiled-coil region" evidence="18">
    <location>
        <begin position="386"/>
        <end position="417"/>
    </location>
</feature>
<dbReference type="FunFam" id="1.10.287.130:FF:000002">
    <property type="entry name" value="Two-component osmosensing histidine kinase"/>
    <property type="match status" value="1"/>
</dbReference>
<feature type="modified residue" description="4-aspartylphosphate" evidence="17">
    <location>
        <position position="991"/>
    </location>
</feature>
<evidence type="ECO:0000259" key="25">
    <source>
        <dbReference type="PROSITE" id="PS50885"/>
    </source>
</evidence>
<dbReference type="PANTHER" id="PTHR45339:SF1">
    <property type="entry name" value="HYBRID SIGNAL TRANSDUCTION HISTIDINE KINASE J"/>
    <property type="match status" value="1"/>
</dbReference>
<dbReference type="CDD" id="cd06225">
    <property type="entry name" value="HAMP"/>
    <property type="match status" value="1"/>
</dbReference>
<dbReference type="InterPro" id="IPR013656">
    <property type="entry name" value="PAS_4"/>
</dbReference>
<dbReference type="SUPFAM" id="SSF52172">
    <property type="entry name" value="CheY-like"/>
    <property type="match status" value="2"/>
</dbReference>
<evidence type="ECO:0000256" key="15">
    <source>
        <dbReference type="ARBA" id="ARBA00068150"/>
    </source>
</evidence>
<dbReference type="Gene3D" id="3.30.450.20">
    <property type="entry name" value="PAS domain"/>
    <property type="match status" value="3"/>
</dbReference>
<evidence type="ECO:0000256" key="6">
    <source>
        <dbReference type="ARBA" id="ARBA00022679"/>
    </source>
</evidence>
<dbReference type="RefSeq" id="WP_145181723.1">
    <property type="nucleotide sequence ID" value="NZ_CP036266.1"/>
</dbReference>
<keyword evidence="8" id="KW-0547">Nucleotide-binding</keyword>
<dbReference type="CDD" id="cd00082">
    <property type="entry name" value="HisKA"/>
    <property type="match status" value="1"/>
</dbReference>
<dbReference type="InterPro" id="IPR033479">
    <property type="entry name" value="dCache_1"/>
</dbReference>
<dbReference type="InterPro" id="IPR003661">
    <property type="entry name" value="HisK_dim/P_dom"/>
</dbReference>
<dbReference type="InterPro" id="IPR003594">
    <property type="entry name" value="HATPase_dom"/>
</dbReference>
<evidence type="ECO:0000256" key="13">
    <source>
        <dbReference type="ARBA" id="ARBA00023136"/>
    </source>
</evidence>
<feature type="domain" description="PAC" evidence="24">
    <location>
        <begin position="628"/>
        <end position="678"/>
    </location>
</feature>
<dbReference type="Proteomes" id="UP000320421">
    <property type="component" value="Chromosome"/>
</dbReference>
<keyword evidence="5 17" id="KW-0597">Phosphoprotein</keyword>
<dbReference type="PROSITE" id="PS50112">
    <property type="entry name" value="PAS"/>
    <property type="match status" value="2"/>
</dbReference>
<dbReference type="GO" id="GO:0006355">
    <property type="term" value="P:regulation of DNA-templated transcription"/>
    <property type="evidence" value="ECO:0007669"/>
    <property type="project" value="InterPro"/>
</dbReference>
<feature type="transmembrane region" description="Helical" evidence="20">
    <location>
        <begin position="321"/>
        <end position="341"/>
    </location>
</feature>
<keyword evidence="28" id="KW-1185">Reference proteome</keyword>
<dbReference type="SMART" id="SM00304">
    <property type="entry name" value="HAMP"/>
    <property type="match status" value="1"/>
</dbReference>
<protein>
    <recommendedName>
        <fullName evidence="15">Sensory/regulatory protein RpfC</fullName>
        <ecNumber evidence="3">2.7.13.3</ecNumber>
    </recommendedName>
</protein>
<dbReference type="PROSITE" id="PS50885">
    <property type="entry name" value="HAMP"/>
    <property type="match status" value="1"/>
</dbReference>
<gene>
    <name evidence="27" type="primary">barA_2</name>
    <name evidence="27" type="ORF">HG66A1_15880</name>
</gene>
<proteinExistence type="predicted"/>
<keyword evidence="4" id="KW-1003">Cell membrane</keyword>
<dbReference type="InterPro" id="IPR035965">
    <property type="entry name" value="PAS-like_dom_sf"/>
</dbReference>
<comment type="catalytic activity">
    <reaction evidence="1">
        <text>ATP + protein L-histidine = ADP + protein N-phospho-L-histidine.</text>
        <dbReference type="EC" id="2.7.13.3"/>
    </reaction>
</comment>
<dbReference type="InterPro" id="IPR029151">
    <property type="entry name" value="Sensor-like_sf"/>
</dbReference>
<dbReference type="Pfam" id="PF02518">
    <property type="entry name" value="HATPase_c"/>
    <property type="match status" value="1"/>
</dbReference>
<dbReference type="InterPro" id="IPR013767">
    <property type="entry name" value="PAS_fold"/>
</dbReference>
<evidence type="ECO:0000256" key="17">
    <source>
        <dbReference type="PROSITE-ProRule" id="PRU00169"/>
    </source>
</evidence>
<feature type="transmembrane region" description="Helical" evidence="20">
    <location>
        <begin position="36"/>
        <end position="57"/>
    </location>
</feature>
<feature type="modified residue" description="Phosphohistidine" evidence="16">
    <location>
        <position position="1308"/>
    </location>
</feature>
<dbReference type="InterPro" id="IPR003660">
    <property type="entry name" value="HAMP_dom"/>
</dbReference>
<comment type="subunit">
    <text evidence="14">At low DSF concentrations, interacts with RpfF.</text>
</comment>
<feature type="domain" description="PAC" evidence="24">
    <location>
        <begin position="495"/>
        <end position="549"/>
    </location>
</feature>
<evidence type="ECO:0000256" key="4">
    <source>
        <dbReference type="ARBA" id="ARBA00022475"/>
    </source>
</evidence>
<dbReference type="PROSITE" id="PS50109">
    <property type="entry name" value="HIS_KIN"/>
    <property type="match status" value="1"/>
</dbReference>
<feature type="modified residue" description="4-aspartylphosphate" evidence="17">
    <location>
        <position position="1132"/>
    </location>
</feature>
<dbReference type="Pfam" id="PF02743">
    <property type="entry name" value="dCache_1"/>
    <property type="match status" value="1"/>
</dbReference>
<dbReference type="InterPro" id="IPR011006">
    <property type="entry name" value="CheY-like_superfamily"/>
</dbReference>
<dbReference type="SUPFAM" id="SSF55785">
    <property type="entry name" value="PYP-like sensor domain (PAS domain)"/>
    <property type="match status" value="2"/>
</dbReference>
<dbReference type="Gene3D" id="3.30.565.10">
    <property type="entry name" value="Histidine kinase-like ATPase, C-terminal domain"/>
    <property type="match status" value="1"/>
</dbReference>
<dbReference type="Pfam" id="PF00072">
    <property type="entry name" value="Response_reg"/>
    <property type="match status" value="2"/>
</dbReference>
<evidence type="ECO:0000256" key="10">
    <source>
        <dbReference type="ARBA" id="ARBA00022840"/>
    </source>
</evidence>
<dbReference type="EC" id="2.7.13.3" evidence="3"/>
<dbReference type="Pfam" id="PF00512">
    <property type="entry name" value="HisKA"/>
    <property type="match status" value="1"/>
</dbReference>
<dbReference type="SMART" id="SM00091">
    <property type="entry name" value="PAS"/>
    <property type="match status" value="2"/>
</dbReference>
<dbReference type="SUPFAM" id="SSF47384">
    <property type="entry name" value="Homodimeric domain of signal transducing histidine kinase"/>
    <property type="match status" value="1"/>
</dbReference>
<evidence type="ECO:0000256" key="8">
    <source>
        <dbReference type="ARBA" id="ARBA00022741"/>
    </source>
</evidence>
<dbReference type="SUPFAM" id="SSF55874">
    <property type="entry name" value="ATPase domain of HSP90 chaperone/DNA topoisomerase II/histidine kinase"/>
    <property type="match status" value="1"/>
</dbReference>
<keyword evidence="12" id="KW-0902">Two-component regulatory system</keyword>
<dbReference type="SMART" id="SM00387">
    <property type="entry name" value="HATPase_c"/>
    <property type="match status" value="1"/>
</dbReference>
<dbReference type="InterPro" id="IPR036890">
    <property type="entry name" value="HATPase_C_sf"/>
</dbReference>
<reference evidence="27 28" key="1">
    <citation type="submission" date="2019-02" db="EMBL/GenBank/DDBJ databases">
        <title>Deep-cultivation of Planctomycetes and their phenomic and genomic characterization uncovers novel biology.</title>
        <authorList>
            <person name="Wiegand S."/>
            <person name="Jogler M."/>
            <person name="Boedeker C."/>
            <person name="Pinto D."/>
            <person name="Vollmers J."/>
            <person name="Rivas-Marin E."/>
            <person name="Kohn T."/>
            <person name="Peeters S.H."/>
            <person name="Heuer A."/>
            <person name="Rast P."/>
            <person name="Oberbeckmann S."/>
            <person name="Bunk B."/>
            <person name="Jeske O."/>
            <person name="Meyerdierks A."/>
            <person name="Storesund J.E."/>
            <person name="Kallscheuer N."/>
            <person name="Luecker S."/>
            <person name="Lage O.M."/>
            <person name="Pohl T."/>
            <person name="Merkel B.J."/>
            <person name="Hornburger P."/>
            <person name="Mueller R.-W."/>
            <person name="Bruemmer F."/>
            <person name="Labrenz M."/>
            <person name="Spormann A.M."/>
            <person name="Op den Camp H."/>
            <person name="Overmann J."/>
            <person name="Amann R."/>
            <person name="Jetten M.S.M."/>
            <person name="Mascher T."/>
            <person name="Medema M.H."/>
            <person name="Devos D.P."/>
            <person name="Kaster A.-K."/>
            <person name="Ovreas L."/>
            <person name="Rohde M."/>
            <person name="Galperin M.Y."/>
            <person name="Jogler C."/>
        </authorList>
    </citation>
    <scope>NUCLEOTIDE SEQUENCE [LARGE SCALE GENOMIC DNA]</scope>
    <source>
        <strain evidence="27 28">HG66A1</strain>
    </source>
</reference>
<evidence type="ECO:0000259" key="21">
    <source>
        <dbReference type="PROSITE" id="PS50109"/>
    </source>
</evidence>
<feature type="domain" description="PAS" evidence="23">
    <location>
        <begin position="550"/>
        <end position="621"/>
    </location>
</feature>
<dbReference type="CDD" id="cd00088">
    <property type="entry name" value="HPT"/>
    <property type="match status" value="1"/>
</dbReference>
<dbReference type="SMART" id="SM00086">
    <property type="entry name" value="PAC"/>
    <property type="match status" value="2"/>
</dbReference>
<dbReference type="Gene3D" id="6.10.340.10">
    <property type="match status" value="1"/>
</dbReference>
<dbReference type="InterPro" id="IPR008207">
    <property type="entry name" value="Sig_transdc_His_kin_Hpt_dom"/>
</dbReference>
<dbReference type="PANTHER" id="PTHR45339">
    <property type="entry name" value="HYBRID SIGNAL TRANSDUCTION HISTIDINE KINASE J"/>
    <property type="match status" value="1"/>
</dbReference>
<evidence type="ECO:0000313" key="27">
    <source>
        <dbReference type="EMBL" id="QDT19820.1"/>
    </source>
</evidence>
<evidence type="ECO:0000256" key="12">
    <source>
        <dbReference type="ARBA" id="ARBA00023012"/>
    </source>
</evidence>
<evidence type="ECO:0000256" key="20">
    <source>
        <dbReference type="SAM" id="Phobius"/>
    </source>
</evidence>
<dbReference type="SUPFAM" id="SSF103190">
    <property type="entry name" value="Sensory domain-like"/>
    <property type="match status" value="1"/>
</dbReference>
<dbReference type="Pfam" id="PF08448">
    <property type="entry name" value="PAS_4"/>
    <property type="match status" value="1"/>
</dbReference>
<evidence type="ECO:0000256" key="3">
    <source>
        <dbReference type="ARBA" id="ARBA00012438"/>
    </source>
</evidence>
<evidence type="ECO:0000259" key="24">
    <source>
        <dbReference type="PROSITE" id="PS50113"/>
    </source>
</evidence>
<dbReference type="SMART" id="SM00073">
    <property type="entry name" value="HPT"/>
    <property type="match status" value="1"/>
</dbReference>
<feature type="domain" description="HAMP" evidence="25">
    <location>
        <begin position="342"/>
        <end position="394"/>
    </location>
</feature>
<dbReference type="CDD" id="cd17546">
    <property type="entry name" value="REC_hyHK_CKI1_RcsC-like"/>
    <property type="match status" value="1"/>
</dbReference>
<dbReference type="EMBL" id="CP036266">
    <property type="protein sequence ID" value="QDT19820.1"/>
    <property type="molecule type" value="Genomic_DNA"/>
</dbReference>
<dbReference type="Pfam" id="PF00989">
    <property type="entry name" value="PAS"/>
    <property type="match status" value="1"/>
</dbReference>
<dbReference type="InterPro" id="IPR036641">
    <property type="entry name" value="HPT_dom_sf"/>
</dbReference>
<dbReference type="InterPro" id="IPR001610">
    <property type="entry name" value="PAC"/>
</dbReference>
<evidence type="ECO:0000259" key="22">
    <source>
        <dbReference type="PROSITE" id="PS50110"/>
    </source>
</evidence>
<evidence type="ECO:0000256" key="9">
    <source>
        <dbReference type="ARBA" id="ARBA00022777"/>
    </source>
</evidence>
<dbReference type="CDD" id="cd00156">
    <property type="entry name" value="REC"/>
    <property type="match status" value="1"/>
</dbReference>
<dbReference type="CDD" id="cd16922">
    <property type="entry name" value="HATPase_EvgS-ArcB-TorS-like"/>
    <property type="match status" value="1"/>
</dbReference>
<evidence type="ECO:0000256" key="14">
    <source>
        <dbReference type="ARBA" id="ARBA00064003"/>
    </source>
</evidence>
<dbReference type="Gene3D" id="3.40.50.2300">
    <property type="match status" value="2"/>
</dbReference>
<dbReference type="PROSITE" id="PS50894">
    <property type="entry name" value="HPT"/>
    <property type="match status" value="1"/>
</dbReference>
<evidence type="ECO:0000259" key="26">
    <source>
        <dbReference type="PROSITE" id="PS50894"/>
    </source>
</evidence>
<evidence type="ECO:0000256" key="5">
    <source>
        <dbReference type="ARBA" id="ARBA00022553"/>
    </source>
</evidence>
<keyword evidence="7 20" id="KW-0812">Transmembrane</keyword>
<evidence type="ECO:0000313" key="28">
    <source>
        <dbReference type="Proteomes" id="UP000320421"/>
    </source>
</evidence>
<dbReference type="CDD" id="cd00130">
    <property type="entry name" value="PAS"/>
    <property type="match status" value="2"/>
</dbReference>
<dbReference type="InterPro" id="IPR001789">
    <property type="entry name" value="Sig_transdc_resp-reg_receiver"/>
</dbReference>
<evidence type="ECO:0000256" key="16">
    <source>
        <dbReference type="PROSITE-ProRule" id="PRU00110"/>
    </source>
</evidence>
<dbReference type="GO" id="GO:0005524">
    <property type="term" value="F:ATP binding"/>
    <property type="evidence" value="ECO:0007669"/>
    <property type="project" value="UniProtKB-KW"/>
</dbReference>
<evidence type="ECO:0000256" key="1">
    <source>
        <dbReference type="ARBA" id="ARBA00000085"/>
    </source>
</evidence>
<dbReference type="InterPro" id="IPR036097">
    <property type="entry name" value="HisK_dim/P_sf"/>
</dbReference>
<evidence type="ECO:0000256" key="19">
    <source>
        <dbReference type="SAM" id="MobiDB-lite"/>
    </source>
</evidence>
<dbReference type="InterPro" id="IPR000014">
    <property type="entry name" value="PAS"/>
</dbReference>
<keyword evidence="13 20" id="KW-0472">Membrane</keyword>
<feature type="domain" description="Response regulatory" evidence="22">
    <location>
        <begin position="937"/>
        <end position="1058"/>
    </location>
</feature>
<dbReference type="Gene3D" id="1.10.287.130">
    <property type="match status" value="1"/>
</dbReference>
<feature type="domain" description="PAS" evidence="23">
    <location>
        <begin position="417"/>
        <end position="459"/>
    </location>
</feature>
<dbReference type="GO" id="GO:0005886">
    <property type="term" value="C:plasma membrane"/>
    <property type="evidence" value="ECO:0007669"/>
    <property type="project" value="UniProtKB-SubCell"/>
</dbReference>
<dbReference type="SUPFAM" id="SSF158472">
    <property type="entry name" value="HAMP domain-like"/>
    <property type="match status" value="1"/>
</dbReference>
<dbReference type="PROSITE" id="PS50113">
    <property type="entry name" value="PAC"/>
    <property type="match status" value="2"/>
</dbReference>
<dbReference type="CDD" id="cd18773">
    <property type="entry name" value="PDC1_HK_sensor"/>
    <property type="match status" value="1"/>
</dbReference>
<feature type="compositionally biased region" description="Basic and acidic residues" evidence="19">
    <location>
        <begin position="1227"/>
        <end position="1239"/>
    </location>
</feature>
<organism evidence="27 28">
    <name type="scientific">Gimesia chilikensis</name>
    <dbReference type="NCBI Taxonomy" id="2605989"/>
    <lineage>
        <taxon>Bacteria</taxon>
        <taxon>Pseudomonadati</taxon>
        <taxon>Planctomycetota</taxon>
        <taxon>Planctomycetia</taxon>
        <taxon>Planctomycetales</taxon>
        <taxon>Planctomycetaceae</taxon>
        <taxon>Gimesia</taxon>
    </lineage>
</organism>
<evidence type="ECO:0000256" key="11">
    <source>
        <dbReference type="ARBA" id="ARBA00022989"/>
    </source>
</evidence>
<feature type="compositionally biased region" description="Polar residues" evidence="19">
    <location>
        <begin position="1211"/>
        <end position="1225"/>
    </location>
</feature>
<keyword evidence="10" id="KW-0067">ATP-binding</keyword>
<dbReference type="Gene3D" id="1.20.120.160">
    <property type="entry name" value="HPT domain"/>
    <property type="match status" value="1"/>
</dbReference>
<dbReference type="Pfam" id="PF00672">
    <property type="entry name" value="HAMP"/>
    <property type="match status" value="1"/>
</dbReference>
<dbReference type="PROSITE" id="PS50110">
    <property type="entry name" value="RESPONSE_REGULATORY"/>
    <property type="match status" value="2"/>
</dbReference>
<feature type="domain" description="Histidine kinase" evidence="21">
    <location>
        <begin position="696"/>
        <end position="917"/>
    </location>
</feature>
<dbReference type="SMART" id="SM00388">
    <property type="entry name" value="HisKA"/>
    <property type="match status" value="1"/>
</dbReference>